<feature type="transmembrane region" description="Helical" evidence="9">
    <location>
        <begin position="239"/>
        <end position="256"/>
    </location>
</feature>
<dbReference type="CDD" id="cd01840">
    <property type="entry name" value="SGNH_hydrolase_yrhL_like"/>
    <property type="match status" value="1"/>
</dbReference>
<reference evidence="11 12" key="1">
    <citation type="submission" date="2020-03" db="EMBL/GenBank/DDBJ databases">
        <title>Sequencing the genomes of 1000 actinobacteria strains.</title>
        <authorList>
            <person name="Klenk H.-P."/>
        </authorList>
    </citation>
    <scope>NUCLEOTIDE SEQUENCE [LARGE SCALE GENOMIC DNA]</scope>
    <source>
        <strain evidence="11 12">DSM 16403</strain>
    </source>
</reference>
<dbReference type="Proteomes" id="UP000547458">
    <property type="component" value="Unassembled WGS sequence"/>
</dbReference>
<dbReference type="EMBL" id="JAATJL010000001">
    <property type="protein sequence ID" value="NJC23007.1"/>
    <property type="molecule type" value="Genomic_DNA"/>
</dbReference>
<evidence type="ECO:0000256" key="1">
    <source>
        <dbReference type="ARBA" id="ARBA00004651"/>
    </source>
</evidence>
<keyword evidence="3" id="KW-0808">Transferase</keyword>
<feature type="transmembrane region" description="Helical" evidence="9">
    <location>
        <begin position="172"/>
        <end position="193"/>
    </location>
</feature>
<proteinExistence type="predicted"/>
<keyword evidence="5 9" id="KW-1133">Transmembrane helix</keyword>
<feature type="domain" description="Acyltransferase 3" evidence="10">
    <location>
        <begin position="13"/>
        <end position="343"/>
    </location>
</feature>
<keyword evidence="7" id="KW-0012">Acyltransferase</keyword>
<dbReference type="Gene3D" id="3.40.50.1110">
    <property type="entry name" value="SGNH hydrolase"/>
    <property type="match status" value="1"/>
</dbReference>
<dbReference type="InterPro" id="IPR050879">
    <property type="entry name" value="Acyltransferase_3"/>
</dbReference>
<evidence type="ECO:0000259" key="10">
    <source>
        <dbReference type="Pfam" id="PF01757"/>
    </source>
</evidence>
<evidence type="ECO:0000256" key="5">
    <source>
        <dbReference type="ARBA" id="ARBA00022989"/>
    </source>
</evidence>
<evidence type="ECO:0000313" key="12">
    <source>
        <dbReference type="Proteomes" id="UP000547458"/>
    </source>
</evidence>
<dbReference type="PANTHER" id="PTHR23028">
    <property type="entry name" value="ACETYLTRANSFERASE"/>
    <property type="match status" value="1"/>
</dbReference>
<gene>
    <name evidence="11" type="ORF">BJ994_002083</name>
</gene>
<dbReference type="RefSeq" id="WP_167993904.1">
    <property type="nucleotide sequence ID" value="NZ_JAATJL010000001.1"/>
</dbReference>
<dbReference type="Pfam" id="PF01757">
    <property type="entry name" value="Acyl_transf_3"/>
    <property type="match status" value="1"/>
</dbReference>
<evidence type="ECO:0000256" key="2">
    <source>
        <dbReference type="ARBA" id="ARBA00022475"/>
    </source>
</evidence>
<feature type="transmembrane region" description="Helical" evidence="9">
    <location>
        <begin position="377"/>
        <end position="398"/>
    </location>
</feature>
<keyword evidence="2" id="KW-1003">Cell membrane</keyword>
<evidence type="ECO:0000256" key="7">
    <source>
        <dbReference type="ARBA" id="ARBA00023315"/>
    </source>
</evidence>
<accession>A0A846RS66</accession>
<feature type="compositionally biased region" description="Low complexity" evidence="8">
    <location>
        <begin position="416"/>
        <end position="438"/>
    </location>
</feature>
<organism evidence="11 12">
    <name type="scientific">Arthrobacter pigmenti</name>
    <dbReference type="NCBI Taxonomy" id="271432"/>
    <lineage>
        <taxon>Bacteria</taxon>
        <taxon>Bacillati</taxon>
        <taxon>Actinomycetota</taxon>
        <taxon>Actinomycetes</taxon>
        <taxon>Micrococcales</taxon>
        <taxon>Micrococcaceae</taxon>
        <taxon>Arthrobacter</taxon>
    </lineage>
</organism>
<feature type="compositionally biased region" description="Pro residues" evidence="8">
    <location>
        <begin position="439"/>
        <end position="449"/>
    </location>
</feature>
<evidence type="ECO:0000256" key="6">
    <source>
        <dbReference type="ARBA" id="ARBA00023136"/>
    </source>
</evidence>
<dbReference type="PANTHER" id="PTHR23028:SF53">
    <property type="entry name" value="ACYL_TRANSF_3 DOMAIN-CONTAINING PROTEIN"/>
    <property type="match status" value="1"/>
</dbReference>
<keyword evidence="4 9" id="KW-0812">Transmembrane</keyword>
<keyword evidence="6 9" id="KW-0472">Membrane</keyword>
<name>A0A846RS66_9MICC</name>
<evidence type="ECO:0000256" key="9">
    <source>
        <dbReference type="SAM" id="Phobius"/>
    </source>
</evidence>
<dbReference type="AlphaFoldDB" id="A0A846RS66"/>
<feature type="transmembrane region" description="Helical" evidence="9">
    <location>
        <begin position="36"/>
        <end position="57"/>
    </location>
</feature>
<keyword evidence="12" id="KW-1185">Reference proteome</keyword>
<dbReference type="GO" id="GO:0016747">
    <property type="term" value="F:acyltransferase activity, transferring groups other than amino-acyl groups"/>
    <property type="evidence" value="ECO:0007669"/>
    <property type="project" value="InterPro"/>
</dbReference>
<protein>
    <submittedName>
        <fullName evidence="11">Peptidoglycan/LPS O-acetylase OafA/YrhL</fullName>
    </submittedName>
</protein>
<sequence length="608" mass="63898">MPPNTPRARNKPLDGLRAVAVAAVVAYHLVPAGLPGGFLGVDLFFVLSGYLITGLALEELRITGRLDLARFWIRRLRRIVPALVPVVLVAFTLVLLFPTEADRTLKSQAAGAATFSTNWVQLASGGSYFAESEPPLLLHLWSLAVEEQFYLLWPLLLLLLWKIGGGRIGAALPLWVASLALGGAVLSALAMGLQYTPGADPSRLYFGTDTHGFGLLLGAWLALAAGRTTVVVPPATARMVLPAALLGLTLFFLILHDDGAAAYQGGMFAFSAVSVLVVALLRNATGPAASWLASAPLQWVGRRSYGIYLWHWPWTVLVSGWLPAGADQWAAAVVVPLTLMCAAASWRYLEQPVLAHGLKGSVRGVLGRWRGGSVQPALVSGTAAIASVSVLAGTAVAVSPPSTQLEEQLEAGQAAARQAAAAVKHTPSPSAAPVQPAHPQHPPSSPKPPGSEHAVLDGSAMTALGDSVMLAAAPQLVAQLPGIDVRAEVGRQMGEAPALVEALEREGLLRQVVVVGLGTNGDFDPSVLDDLARAVGPDRRLILVTAHGPRDWVGAVNDKLRSFAAARQNVELRDWNQAAGEVQDFADDGIHPGPHGGQVYAELVRSGQ</sequence>
<comment type="caution">
    <text evidence="11">The sequence shown here is derived from an EMBL/GenBank/DDBJ whole genome shotgun (WGS) entry which is preliminary data.</text>
</comment>
<feature type="transmembrane region" description="Helical" evidence="9">
    <location>
        <begin position="78"/>
        <end position="97"/>
    </location>
</feature>
<evidence type="ECO:0000256" key="8">
    <source>
        <dbReference type="SAM" id="MobiDB-lite"/>
    </source>
</evidence>
<dbReference type="SUPFAM" id="SSF52266">
    <property type="entry name" value="SGNH hydrolase"/>
    <property type="match status" value="1"/>
</dbReference>
<evidence type="ECO:0000313" key="11">
    <source>
        <dbReference type="EMBL" id="NJC23007.1"/>
    </source>
</evidence>
<evidence type="ECO:0000256" key="4">
    <source>
        <dbReference type="ARBA" id="ARBA00022692"/>
    </source>
</evidence>
<evidence type="ECO:0000256" key="3">
    <source>
        <dbReference type="ARBA" id="ARBA00022679"/>
    </source>
</evidence>
<dbReference type="InterPro" id="IPR002656">
    <property type="entry name" value="Acyl_transf_3_dom"/>
</dbReference>
<dbReference type="GO" id="GO:0009103">
    <property type="term" value="P:lipopolysaccharide biosynthetic process"/>
    <property type="evidence" value="ECO:0007669"/>
    <property type="project" value="TreeGrafter"/>
</dbReference>
<dbReference type="InterPro" id="IPR036514">
    <property type="entry name" value="SGNH_hydro_sf"/>
</dbReference>
<feature type="region of interest" description="Disordered" evidence="8">
    <location>
        <begin position="416"/>
        <end position="455"/>
    </location>
</feature>
<feature type="transmembrane region" description="Helical" evidence="9">
    <location>
        <begin position="262"/>
        <end position="284"/>
    </location>
</feature>
<comment type="subcellular location">
    <subcellularLocation>
        <location evidence="1">Cell membrane</location>
        <topology evidence="1">Multi-pass membrane protein</topology>
    </subcellularLocation>
</comment>
<dbReference type="GO" id="GO:0005886">
    <property type="term" value="C:plasma membrane"/>
    <property type="evidence" value="ECO:0007669"/>
    <property type="project" value="UniProtKB-SubCell"/>
</dbReference>
<feature type="transmembrane region" description="Helical" evidence="9">
    <location>
        <begin position="138"/>
        <end position="160"/>
    </location>
</feature>
<feature type="transmembrane region" description="Helical" evidence="9">
    <location>
        <begin position="213"/>
        <end position="232"/>
    </location>
</feature>
<feature type="transmembrane region" description="Helical" evidence="9">
    <location>
        <begin position="12"/>
        <end position="30"/>
    </location>
</feature>